<sequence length="100" mass="11147">MPAFPQCHPIRERLGTRIHTSSGARWRMQILRDQGRLHVNTLLHQATFDPLTVTCGPLGNRPLDVWPPASLLFLFTPLKPHPSVPCLGFCVVKVVDGVES</sequence>
<gene>
    <name evidence="1" type="ORF">PLEPLA_LOCUS43380</name>
</gene>
<name>A0A9N7VRU1_PLEPL</name>
<evidence type="ECO:0000313" key="2">
    <source>
        <dbReference type="Proteomes" id="UP001153269"/>
    </source>
</evidence>
<evidence type="ECO:0000313" key="1">
    <source>
        <dbReference type="EMBL" id="CAB1455599.1"/>
    </source>
</evidence>
<accession>A0A9N7VRU1</accession>
<proteinExistence type="predicted"/>
<reference evidence="1" key="1">
    <citation type="submission" date="2020-03" db="EMBL/GenBank/DDBJ databases">
        <authorList>
            <person name="Weist P."/>
        </authorList>
    </citation>
    <scope>NUCLEOTIDE SEQUENCE</scope>
</reference>
<keyword evidence="2" id="KW-1185">Reference proteome</keyword>
<dbReference type="Proteomes" id="UP001153269">
    <property type="component" value="Unassembled WGS sequence"/>
</dbReference>
<dbReference type="AlphaFoldDB" id="A0A9N7VRU1"/>
<protein>
    <submittedName>
        <fullName evidence="1">Uncharacterized protein</fullName>
    </submittedName>
</protein>
<organism evidence="1 2">
    <name type="scientific">Pleuronectes platessa</name>
    <name type="common">European plaice</name>
    <dbReference type="NCBI Taxonomy" id="8262"/>
    <lineage>
        <taxon>Eukaryota</taxon>
        <taxon>Metazoa</taxon>
        <taxon>Chordata</taxon>
        <taxon>Craniata</taxon>
        <taxon>Vertebrata</taxon>
        <taxon>Euteleostomi</taxon>
        <taxon>Actinopterygii</taxon>
        <taxon>Neopterygii</taxon>
        <taxon>Teleostei</taxon>
        <taxon>Neoteleostei</taxon>
        <taxon>Acanthomorphata</taxon>
        <taxon>Carangaria</taxon>
        <taxon>Pleuronectiformes</taxon>
        <taxon>Pleuronectoidei</taxon>
        <taxon>Pleuronectidae</taxon>
        <taxon>Pleuronectes</taxon>
    </lineage>
</organism>
<comment type="caution">
    <text evidence="1">The sequence shown here is derived from an EMBL/GenBank/DDBJ whole genome shotgun (WGS) entry which is preliminary data.</text>
</comment>
<dbReference type="EMBL" id="CADEAL010004263">
    <property type="protein sequence ID" value="CAB1455599.1"/>
    <property type="molecule type" value="Genomic_DNA"/>
</dbReference>